<dbReference type="AlphaFoldDB" id="A0A9K3E7E8"/>
<feature type="region of interest" description="Disordered" evidence="1">
    <location>
        <begin position="1"/>
        <end position="54"/>
    </location>
</feature>
<evidence type="ECO:0000256" key="1">
    <source>
        <dbReference type="SAM" id="MobiDB-lite"/>
    </source>
</evidence>
<dbReference type="EMBL" id="MNCJ02000329">
    <property type="protein sequence ID" value="KAF5768390.1"/>
    <property type="molecule type" value="Genomic_DNA"/>
</dbReference>
<proteinExistence type="predicted"/>
<sequence length="576" mass="63563">MASSSKNISTAMSAVNSSQGIPPLPPPSSGSQKNAEKKPTPIFSKPPTSSASYTPTTSDLFTLILQMKEHIQQQDKTNERILREIGDIKKQKRSAEDHSPLVPRSLNFDTPVITSQPLVVPDVQYVGGPRGVHYGSSAMTQASGSYFQPVGSHPQHIGSFASSGGYSGAQQIQGFWPFQGSSQVQGSSYVPGSSQVQGSSYIPGSSYVPGSSQVQGSSQFHGSLQIPGSLRSLQSGSSDIHQGDFIPMQTIASTGPSIIPESQQYGFTSGVPNLNPIGGNTYNNSYTTNHGLMQDTSINHAMARELQKLKDMISSVPGVVKPIPEIADGSHKISRFAPPICDVEIPKRFHVPTMKLYDGSTDPEEHIAQYRERMEINPIPERLKEACLCRGFGSTLTGSALKWLLSLPPYSITSFANLVYLFNNQFSCSRKFERLASDLYRITQGHNESLRDYITKFSKESLDIPNLDIATAVEAFKMGLLRDSLFYDDLVMTPCRNLDEVRTRALRFIRLEDDKRIQERLAGSSKQEKQGSSFKNNKFRSYNKSDNQNVHAVEQEEDDEDYPPISEYFFLLITMN</sequence>
<feature type="domain" description="Retrotransposon gag" evidence="2">
    <location>
        <begin position="394"/>
        <end position="480"/>
    </location>
</feature>
<dbReference type="PANTHER" id="PTHR33223">
    <property type="entry name" value="CCHC-TYPE DOMAIN-CONTAINING PROTEIN"/>
    <property type="match status" value="1"/>
</dbReference>
<organism evidence="3 4">
    <name type="scientific">Helianthus annuus</name>
    <name type="common">Common sunflower</name>
    <dbReference type="NCBI Taxonomy" id="4232"/>
    <lineage>
        <taxon>Eukaryota</taxon>
        <taxon>Viridiplantae</taxon>
        <taxon>Streptophyta</taxon>
        <taxon>Embryophyta</taxon>
        <taxon>Tracheophyta</taxon>
        <taxon>Spermatophyta</taxon>
        <taxon>Magnoliopsida</taxon>
        <taxon>eudicotyledons</taxon>
        <taxon>Gunneridae</taxon>
        <taxon>Pentapetalae</taxon>
        <taxon>asterids</taxon>
        <taxon>campanulids</taxon>
        <taxon>Asterales</taxon>
        <taxon>Asteraceae</taxon>
        <taxon>Asteroideae</taxon>
        <taxon>Heliantheae alliance</taxon>
        <taxon>Heliantheae</taxon>
        <taxon>Helianthus</taxon>
    </lineage>
</organism>
<feature type="compositionally biased region" description="Polar residues" evidence="1">
    <location>
        <begin position="1"/>
        <end position="16"/>
    </location>
</feature>
<feature type="region of interest" description="Disordered" evidence="1">
    <location>
        <begin position="521"/>
        <end position="560"/>
    </location>
</feature>
<gene>
    <name evidence="3" type="ORF">HanXRQr2_Chr14g0635871</name>
</gene>
<dbReference type="Gramene" id="mRNA:HanXRQr2_Chr14g0635871">
    <property type="protein sequence ID" value="CDS:HanXRQr2_Chr14g0635871.1"/>
    <property type="gene ID" value="HanXRQr2_Chr14g0635871"/>
</dbReference>
<feature type="compositionally biased region" description="Low complexity" evidence="1">
    <location>
        <begin position="207"/>
        <end position="219"/>
    </location>
</feature>
<name>A0A9K3E7E8_HELAN</name>
<protein>
    <submittedName>
        <fullName evidence="3">Retrotransposon gag domain-containing protein</fullName>
    </submittedName>
</protein>
<dbReference type="Proteomes" id="UP000215914">
    <property type="component" value="Unassembled WGS sequence"/>
</dbReference>
<reference evidence="3" key="1">
    <citation type="journal article" date="2017" name="Nature">
        <title>The sunflower genome provides insights into oil metabolism, flowering and Asterid evolution.</title>
        <authorList>
            <person name="Badouin H."/>
            <person name="Gouzy J."/>
            <person name="Grassa C.J."/>
            <person name="Murat F."/>
            <person name="Staton S.E."/>
            <person name="Cottret L."/>
            <person name="Lelandais-Briere C."/>
            <person name="Owens G.L."/>
            <person name="Carrere S."/>
            <person name="Mayjonade B."/>
            <person name="Legrand L."/>
            <person name="Gill N."/>
            <person name="Kane N.C."/>
            <person name="Bowers J.E."/>
            <person name="Hubner S."/>
            <person name="Bellec A."/>
            <person name="Berard A."/>
            <person name="Berges H."/>
            <person name="Blanchet N."/>
            <person name="Boniface M.C."/>
            <person name="Brunel D."/>
            <person name="Catrice O."/>
            <person name="Chaidir N."/>
            <person name="Claudel C."/>
            <person name="Donnadieu C."/>
            <person name="Faraut T."/>
            <person name="Fievet G."/>
            <person name="Helmstetter N."/>
            <person name="King M."/>
            <person name="Knapp S.J."/>
            <person name="Lai Z."/>
            <person name="Le Paslier M.C."/>
            <person name="Lippi Y."/>
            <person name="Lorenzon L."/>
            <person name="Mandel J.R."/>
            <person name="Marage G."/>
            <person name="Marchand G."/>
            <person name="Marquand E."/>
            <person name="Bret-Mestries E."/>
            <person name="Morien E."/>
            <person name="Nambeesan S."/>
            <person name="Nguyen T."/>
            <person name="Pegot-Espagnet P."/>
            <person name="Pouilly N."/>
            <person name="Raftis F."/>
            <person name="Sallet E."/>
            <person name="Schiex T."/>
            <person name="Thomas J."/>
            <person name="Vandecasteele C."/>
            <person name="Vares D."/>
            <person name="Vear F."/>
            <person name="Vautrin S."/>
            <person name="Crespi M."/>
            <person name="Mangin B."/>
            <person name="Burke J.M."/>
            <person name="Salse J."/>
            <person name="Munos S."/>
            <person name="Vincourt P."/>
            <person name="Rieseberg L.H."/>
            <person name="Langlade N.B."/>
        </authorList>
    </citation>
    <scope>NUCLEOTIDE SEQUENCE</scope>
    <source>
        <tissue evidence="3">Leaves</tissue>
    </source>
</reference>
<comment type="caution">
    <text evidence="3">The sequence shown here is derived from an EMBL/GenBank/DDBJ whole genome shotgun (WGS) entry which is preliminary data.</text>
</comment>
<feature type="compositionally biased region" description="Polar residues" evidence="1">
    <location>
        <begin position="530"/>
        <end position="550"/>
    </location>
</feature>
<dbReference type="Pfam" id="PF03732">
    <property type="entry name" value="Retrotrans_gag"/>
    <property type="match status" value="1"/>
</dbReference>
<reference evidence="3" key="2">
    <citation type="submission" date="2020-06" db="EMBL/GenBank/DDBJ databases">
        <title>Helianthus annuus Genome sequencing and assembly Release 2.</title>
        <authorList>
            <person name="Gouzy J."/>
            <person name="Langlade N."/>
            <person name="Munos S."/>
        </authorList>
    </citation>
    <scope>NUCLEOTIDE SEQUENCE</scope>
    <source>
        <tissue evidence="3">Leaves</tissue>
    </source>
</reference>
<accession>A0A9K3E7E8</accession>
<evidence type="ECO:0000259" key="2">
    <source>
        <dbReference type="Pfam" id="PF03732"/>
    </source>
</evidence>
<evidence type="ECO:0000313" key="3">
    <source>
        <dbReference type="EMBL" id="KAF5768390.1"/>
    </source>
</evidence>
<evidence type="ECO:0000313" key="4">
    <source>
        <dbReference type="Proteomes" id="UP000215914"/>
    </source>
</evidence>
<feature type="region of interest" description="Disordered" evidence="1">
    <location>
        <begin position="207"/>
        <end position="227"/>
    </location>
</feature>
<dbReference type="InterPro" id="IPR005162">
    <property type="entry name" value="Retrotrans_gag_dom"/>
</dbReference>
<dbReference type="PANTHER" id="PTHR33223:SF9">
    <property type="entry name" value="RETROTRANSPOSON GAG DOMAIN-CONTAINING PROTEIN"/>
    <property type="match status" value="1"/>
</dbReference>
<keyword evidence="4" id="KW-1185">Reference proteome</keyword>